<name>A0ACB7XWL1_9ERIC</name>
<proteinExistence type="predicted"/>
<gene>
    <name evidence="1" type="ORF">Vadar_004356</name>
</gene>
<comment type="caution">
    <text evidence="1">The sequence shown here is derived from an EMBL/GenBank/DDBJ whole genome shotgun (WGS) entry which is preliminary data.</text>
</comment>
<dbReference type="Proteomes" id="UP000828048">
    <property type="component" value="Chromosome 5"/>
</dbReference>
<accession>A0ACB7XWL1</accession>
<keyword evidence="2" id="KW-1185">Reference proteome</keyword>
<reference evidence="1 2" key="1">
    <citation type="journal article" date="2021" name="Hortic Res">
        <title>High-quality reference genome and annotation aids understanding of berry development for evergreen blueberry (Vaccinium darrowii).</title>
        <authorList>
            <person name="Yu J."/>
            <person name="Hulse-Kemp A.M."/>
            <person name="Babiker E."/>
            <person name="Staton M."/>
        </authorList>
    </citation>
    <scope>NUCLEOTIDE SEQUENCE [LARGE SCALE GENOMIC DNA]</scope>
    <source>
        <strain evidence="2">cv. NJ 8807/NJ 8810</strain>
        <tissue evidence="1">Young leaf</tissue>
    </source>
</reference>
<evidence type="ECO:0000313" key="1">
    <source>
        <dbReference type="EMBL" id="KAH7845648.1"/>
    </source>
</evidence>
<protein>
    <submittedName>
        <fullName evidence="1">Uncharacterized protein</fullName>
    </submittedName>
</protein>
<evidence type="ECO:0000313" key="2">
    <source>
        <dbReference type="Proteomes" id="UP000828048"/>
    </source>
</evidence>
<sequence>MPRSNKPPVKDEDARTVMKLRAYIVTLEREMKERDKSHAMEIATIEREMKERDESHAMEIQHKDEEIVAMNEKSLSLLVENGKIWDELTENIVHEVTHSAIPISKDKQRLLVTHLKGKHRRGTEKEEFVYPKKRKRLDPVTFDEGVSSKEVINADTYVEKTASKPVEIKGLKKNLVYWLMSSWDKDKIDRIWKEVTCSTSIWCGTILRCSVFVEDLRCLIIEAALNGNTLIAGKTHEELNGIFGHMMCNTSTYRYLFFPIYNHFHWTLLVLDNKEGTWKFYNSLCPRASVDHNLESAKIVKIAVDNYFKGNSGGLFCIQDCQPIQQEEAPLQVAGR</sequence>
<organism evidence="1 2">
    <name type="scientific">Vaccinium darrowii</name>
    <dbReference type="NCBI Taxonomy" id="229202"/>
    <lineage>
        <taxon>Eukaryota</taxon>
        <taxon>Viridiplantae</taxon>
        <taxon>Streptophyta</taxon>
        <taxon>Embryophyta</taxon>
        <taxon>Tracheophyta</taxon>
        <taxon>Spermatophyta</taxon>
        <taxon>Magnoliopsida</taxon>
        <taxon>eudicotyledons</taxon>
        <taxon>Gunneridae</taxon>
        <taxon>Pentapetalae</taxon>
        <taxon>asterids</taxon>
        <taxon>Ericales</taxon>
        <taxon>Ericaceae</taxon>
        <taxon>Vaccinioideae</taxon>
        <taxon>Vaccinieae</taxon>
        <taxon>Vaccinium</taxon>
    </lineage>
</organism>
<dbReference type="EMBL" id="CM037155">
    <property type="protein sequence ID" value="KAH7845648.1"/>
    <property type="molecule type" value="Genomic_DNA"/>
</dbReference>